<evidence type="ECO:0000256" key="10">
    <source>
        <dbReference type="ARBA" id="ARBA00022777"/>
    </source>
</evidence>
<dbReference type="EC" id="2.7.13.3" evidence="3"/>
<evidence type="ECO:0000256" key="1">
    <source>
        <dbReference type="ARBA" id="ARBA00000085"/>
    </source>
</evidence>
<evidence type="ECO:0000313" key="19">
    <source>
        <dbReference type="Proteomes" id="UP001271769"/>
    </source>
</evidence>
<dbReference type="CDD" id="cd00082">
    <property type="entry name" value="HisKA"/>
    <property type="match status" value="1"/>
</dbReference>
<dbReference type="PRINTS" id="PR00344">
    <property type="entry name" value="BCTRLSENSOR"/>
</dbReference>
<dbReference type="RefSeq" id="WP_320499847.1">
    <property type="nucleotide sequence ID" value="NZ_JAXCLX010000001.1"/>
</dbReference>
<reference evidence="18 19" key="1">
    <citation type="journal article" date="2013" name="Antonie Van Leeuwenhoek">
        <title>Dongia rigui sp. nov., isolated from freshwater of a large wetland in Korea.</title>
        <authorList>
            <person name="Baik K.S."/>
            <person name="Hwang Y.M."/>
            <person name="Choi J.S."/>
            <person name="Kwon J."/>
            <person name="Seong C.N."/>
        </authorList>
    </citation>
    <scope>NUCLEOTIDE SEQUENCE [LARGE SCALE GENOMIC DNA]</scope>
    <source>
        <strain evidence="18 19">04SU4-P</strain>
    </source>
</reference>
<keyword evidence="12 15" id="KW-1133">Transmembrane helix</keyword>
<evidence type="ECO:0000259" key="16">
    <source>
        <dbReference type="PROSITE" id="PS50109"/>
    </source>
</evidence>
<dbReference type="Pfam" id="PF00672">
    <property type="entry name" value="HAMP"/>
    <property type="match status" value="1"/>
</dbReference>
<evidence type="ECO:0000256" key="3">
    <source>
        <dbReference type="ARBA" id="ARBA00012438"/>
    </source>
</evidence>
<keyword evidence="5" id="KW-0997">Cell inner membrane</keyword>
<dbReference type="InterPro" id="IPR036890">
    <property type="entry name" value="HATPase_C_sf"/>
</dbReference>
<dbReference type="PROSITE" id="PS50109">
    <property type="entry name" value="HIS_KIN"/>
    <property type="match status" value="1"/>
</dbReference>
<feature type="transmembrane region" description="Helical" evidence="15">
    <location>
        <begin position="172"/>
        <end position="193"/>
    </location>
</feature>
<dbReference type="Pfam" id="PF02518">
    <property type="entry name" value="HATPase_c"/>
    <property type="match status" value="1"/>
</dbReference>
<evidence type="ECO:0000259" key="17">
    <source>
        <dbReference type="PROSITE" id="PS50885"/>
    </source>
</evidence>
<evidence type="ECO:0000256" key="7">
    <source>
        <dbReference type="ARBA" id="ARBA00022679"/>
    </source>
</evidence>
<dbReference type="InterPro" id="IPR004358">
    <property type="entry name" value="Sig_transdc_His_kin-like_C"/>
</dbReference>
<feature type="domain" description="HAMP" evidence="17">
    <location>
        <begin position="194"/>
        <end position="246"/>
    </location>
</feature>
<evidence type="ECO:0000256" key="11">
    <source>
        <dbReference type="ARBA" id="ARBA00022840"/>
    </source>
</evidence>
<keyword evidence="7" id="KW-0808">Transferase</keyword>
<sequence length="451" mass="50114">MNALLQDWLVGIERVLPRSLLGRSILIIVTPIVLLQVISAWVFYDSHWNTVTKRLAQSVAGEIAAVTRLMPRMGDAPDDNQVAIQSLFQTARNDMGLQLEFKPGEILPNDPTIMRQNLVDRQLAKALEDLVQRPFIIDSRSLEKYIEIHVQLADGVLHVVVLRRRLFSSTTYVFLLWMVGTSLALLAVATLFMRNQVKPIKRLAQAADDFGKGREVQDFRTDGATEVVLAGQAFNQMRNRIRRQIGQRTEMLAGVSHDLRTPLTRMKLQLAMMGDHPEIADLKKDVADMERMIGAYLAFARGEGMEQPAPTDLAEVVADVAGDARRQGAKIDLKLPERRVVVPLRRDAFRRALDNVIGNAHRYAGAIGVTMALKPRHVEVMVDDDGPGIPAEAREDVFKPFFRLEQSRNQETGGTGLGLTIARDIIRGHGGDLVLSEAPGGGLRAVLRLPL</sequence>
<keyword evidence="10" id="KW-0418">Kinase</keyword>
<dbReference type="InterPro" id="IPR036097">
    <property type="entry name" value="HisK_dim/P_sf"/>
</dbReference>
<feature type="transmembrane region" description="Helical" evidence="15">
    <location>
        <begin position="20"/>
        <end position="44"/>
    </location>
</feature>
<dbReference type="SMART" id="SM00388">
    <property type="entry name" value="HisKA"/>
    <property type="match status" value="1"/>
</dbReference>
<dbReference type="PROSITE" id="PS50885">
    <property type="entry name" value="HAMP"/>
    <property type="match status" value="1"/>
</dbReference>
<dbReference type="PANTHER" id="PTHR44936:SF5">
    <property type="entry name" value="SENSOR HISTIDINE KINASE ENVZ"/>
    <property type="match status" value="1"/>
</dbReference>
<dbReference type="SUPFAM" id="SSF47384">
    <property type="entry name" value="Homodimeric domain of signal transducing histidine kinase"/>
    <property type="match status" value="1"/>
</dbReference>
<name>A0ABU5DWQ4_9PROT</name>
<evidence type="ECO:0000256" key="8">
    <source>
        <dbReference type="ARBA" id="ARBA00022692"/>
    </source>
</evidence>
<comment type="catalytic activity">
    <reaction evidence="1">
        <text>ATP + protein L-histidine = ADP + protein N-phospho-L-histidine.</text>
        <dbReference type="EC" id="2.7.13.3"/>
    </reaction>
</comment>
<keyword evidence="13" id="KW-0902">Two-component regulatory system</keyword>
<dbReference type="CDD" id="cd06225">
    <property type="entry name" value="HAMP"/>
    <property type="match status" value="1"/>
</dbReference>
<dbReference type="SMART" id="SM00304">
    <property type="entry name" value="HAMP"/>
    <property type="match status" value="1"/>
</dbReference>
<dbReference type="GO" id="GO:0005524">
    <property type="term" value="F:ATP binding"/>
    <property type="evidence" value="ECO:0007669"/>
    <property type="project" value="UniProtKB-KW"/>
</dbReference>
<gene>
    <name evidence="18" type="ORF">SMD31_05770</name>
</gene>
<dbReference type="InterPro" id="IPR003661">
    <property type="entry name" value="HisK_dim/P_dom"/>
</dbReference>
<dbReference type="InterPro" id="IPR003594">
    <property type="entry name" value="HATPase_dom"/>
</dbReference>
<proteinExistence type="predicted"/>
<evidence type="ECO:0000256" key="14">
    <source>
        <dbReference type="ARBA" id="ARBA00023136"/>
    </source>
</evidence>
<dbReference type="InterPro" id="IPR050980">
    <property type="entry name" value="2C_sensor_his_kinase"/>
</dbReference>
<organism evidence="18 19">
    <name type="scientific">Dongia rigui</name>
    <dbReference type="NCBI Taxonomy" id="940149"/>
    <lineage>
        <taxon>Bacteria</taxon>
        <taxon>Pseudomonadati</taxon>
        <taxon>Pseudomonadota</taxon>
        <taxon>Alphaproteobacteria</taxon>
        <taxon>Rhodospirillales</taxon>
        <taxon>Dongiaceae</taxon>
        <taxon>Dongia</taxon>
    </lineage>
</organism>
<dbReference type="SUPFAM" id="SSF55874">
    <property type="entry name" value="ATPase domain of HSP90 chaperone/DNA topoisomerase II/histidine kinase"/>
    <property type="match status" value="1"/>
</dbReference>
<dbReference type="InterPro" id="IPR003660">
    <property type="entry name" value="HAMP_dom"/>
</dbReference>
<dbReference type="Proteomes" id="UP001271769">
    <property type="component" value="Unassembled WGS sequence"/>
</dbReference>
<evidence type="ECO:0000256" key="6">
    <source>
        <dbReference type="ARBA" id="ARBA00022553"/>
    </source>
</evidence>
<accession>A0ABU5DWQ4</accession>
<dbReference type="Gene3D" id="3.30.565.10">
    <property type="entry name" value="Histidine kinase-like ATPase, C-terminal domain"/>
    <property type="match status" value="1"/>
</dbReference>
<keyword evidence="8 15" id="KW-0812">Transmembrane</keyword>
<keyword evidence="19" id="KW-1185">Reference proteome</keyword>
<evidence type="ECO:0000256" key="9">
    <source>
        <dbReference type="ARBA" id="ARBA00022741"/>
    </source>
</evidence>
<keyword evidence="11 18" id="KW-0067">ATP-binding</keyword>
<evidence type="ECO:0000313" key="18">
    <source>
        <dbReference type="EMBL" id="MDY0871417.1"/>
    </source>
</evidence>
<dbReference type="SMART" id="SM00387">
    <property type="entry name" value="HATPase_c"/>
    <property type="match status" value="1"/>
</dbReference>
<evidence type="ECO:0000256" key="5">
    <source>
        <dbReference type="ARBA" id="ARBA00022519"/>
    </source>
</evidence>
<keyword evidence="6" id="KW-0597">Phosphoprotein</keyword>
<evidence type="ECO:0000256" key="15">
    <source>
        <dbReference type="SAM" id="Phobius"/>
    </source>
</evidence>
<protein>
    <recommendedName>
        <fullName evidence="3">histidine kinase</fullName>
        <ecNumber evidence="3">2.7.13.3</ecNumber>
    </recommendedName>
</protein>
<comment type="subcellular location">
    <subcellularLocation>
        <location evidence="2">Cell inner membrane</location>
        <topology evidence="2">Multi-pass membrane protein</topology>
    </subcellularLocation>
</comment>
<dbReference type="PANTHER" id="PTHR44936">
    <property type="entry name" value="SENSOR PROTEIN CREC"/>
    <property type="match status" value="1"/>
</dbReference>
<evidence type="ECO:0000256" key="13">
    <source>
        <dbReference type="ARBA" id="ARBA00023012"/>
    </source>
</evidence>
<keyword evidence="9" id="KW-0547">Nucleotide-binding</keyword>
<dbReference type="EMBL" id="JAXCLX010000001">
    <property type="protein sequence ID" value="MDY0871417.1"/>
    <property type="molecule type" value="Genomic_DNA"/>
</dbReference>
<evidence type="ECO:0000256" key="4">
    <source>
        <dbReference type="ARBA" id="ARBA00022475"/>
    </source>
</evidence>
<evidence type="ECO:0000256" key="12">
    <source>
        <dbReference type="ARBA" id="ARBA00022989"/>
    </source>
</evidence>
<feature type="domain" description="Histidine kinase" evidence="16">
    <location>
        <begin position="254"/>
        <end position="451"/>
    </location>
</feature>
<keyword evidence="4" id="KW-1003">Cell membrane</keyword>
<dbReference type="Gene3D" id="1.10.287.130">
    <property type="match status" value="1"/>
</dbReference>
<dbReference type="Pfam" id="PF00512">
    <property type="entry name" value="HisKA"/>
    <property type="match status" value="1"/>
</dbReference>
<comment type="caution">
    <text evidence="18">The sequence shown here is derived from an EMBL/GenBank/DDBJ whole genome shotgun (WGS) entry which is preliminary data.</text>
</comment>
<keyword evidence="14 15" id="KW-0472">Membrane</keyword>
<evidence type="ECO:0000256" key="2">
    <source>
        <dbReference type="ARBA" id="ARBA00004429"/>
    </source>
</evidence>
<dbReference type="InterPro" id="IPR005467">
    <property type="entry name" value="His_kinase_dom"/>
</dbReference>